<evidence type="ECO:0008006" key="3">
    <source>
        <dbReference type="Google" id="ProtNLM"/>
    </source>
</evidence>
<protein>
    <recommendedName>
        <fullName evidence="3">Lipoprotein</fullName>
    </recommendedName>
</protein>
<dbReference type="KEGG" id="saqu:EJC51_17605"/>
<evidence type="ECO:0000313" key="1">
    <source>
        <dbReference type="EMBL" id="AZP17760.1"/>
    </source>
</evidence>
<dbReference type="AlphaFoldDB" id="A0A3S9I088"/>
<name>A0A3S9I088_9ACTN</name>
<dbReference type="Proteomes" id="UP000280197">
    <property type="component" value="Chromosome"/>
</dbReference>
<organism evidence="1 2">
    <name type="scientific">Streptomyces aquilus</name>
    <dbReference type="NCBI Taxonomy" id="2548456"/>
    <lineage>
        <taxon>Bacteria</taxon>
        <taxon>Bacillati</taxon>
        <taxon>Actinomycetota</taxon>
        <taxon>Actinomycetes</taxon>
        <taxon>Kitasatosporales</taxon>
        <taxon>Streptomycetaceae</taxon>
        <taxon>Streptomyces</taxon>
    </lineage>
</organism>
<gene>
    <name evidence="1" type="ORF">EJC51_17605</name>
</gene>
<sequence length="205" mass="21174">MRRAVPVVVLACAVAGGLSGCRVGGDDTRATTRVTRTASASACTGAIRWGRVNEERTLVAVSRVVTVGKDAGDVRLLPVRVRELVPRVETSGAGLSTERVLASLDKRLGDAFEVAGPGRSSATVEHPDVADFLGGSGRFVSAWGVRAVDASFTADCGGTTPVYGSVSTWYGSSGASLRCGVDPAEHGDKERWVTEAYTLACGDGS</sequence>
<dbReference type="RefSeq" id="WP_126271952.1">
    <property type="nucleotide sequence ID" value="NZ_CP034463.1"/>
</dbReference>
<keyword evidence="2" id="KW-1185">Reference proteome</keyword>
<dbReference type="PROSITE" id="PS51257">
    <property type="entry name" value="PROKAR_LIPOPROTEIN"/>
    <property type="match status" value="1"/>
</dbReference>
<proteinExistence type="predicted"/>
<dbReference type="EMBL" id="CP034463">
    <property type="protein sequence ID" value="AZP17760.1"/>
    <property type="molecule type" value="Genomic_DNA"/>
</dbReference>
<reference evidence="1 2" key="1">
    <citation type="submission" date="2018-12" db="EMBL/GenBank/DDBJ databases">
        <authorList>
            <person name="Li K."/>
        </authorList>
    </citation>
    <scope>NUCLEOTIDE SEQUENCE [LARGE SCALE GENOMIC DNA]</scope>
    <source>
        <strain evidence="2">CR22</strain>
    </source>
</reference>
<accession>A0A3S9I088</accession>
<evidence type="ECO:0000313" key="2">
    <source>
        <dbReference type="Proteomes" id="UP000280197"/>
    </source>
</evidence>